<proteinExistence type="inferred from homology"/>
<keyword evidence="8" id="KW-0032">Aminotransferase</keyword>
<dbReference type="InterPro" id="IPR004839">
    <property type="entry name" value="Aminotransferase_I/II_large"/>
</dbReference>
<dbReference type="GO" id="GO:0003700">
    <property type="term" value="F:DNA-binding transcription factor activity"/>
    <property type="evidence" value="ECO:0007669"/>
    <property type="project" value="InterPro"/>
</dbReference>
<evidence type="ECO:0000256" key="3">
    <source>
        <dbReference type="ARBA" id="ARBA00023015"/>
    </source>
</evidence>
<dbReference type="InterPro" id="IPR015421">
    <property type="entry name" value="PyrdxlP-dep_Trfase_major"/>
</dbReference>
<keyword evidence="8" id="KW-0808">Transferase</keyword>
<evidence type="ECO:0000256" key="5">
    <source>
        <dbReference type="ARBA" id="ARBA00023163"/>
    </source>
</evidence>
<dbReference type="PROSITE" id="PS50949">
    <property type="entry name" value="HTH_GNTR"/>
    <property type="match status" value="1"/>
</dbReference>
<dbReference type="InterPro" id="IPR036390">
    <property type="entry name" value="WH_DNA-bd_sf"/>
</dbReference>
<keyword evidence="3" id="KW-0805">Transcription regulation</keyword>
<dbReference type="InterPro" id="IPR051446">
    <property type="entry name" value="HTH_trans_reg/aminotransferase"/>
</dbReference>
<keyword evidence="4" id="KW-0238">DNA-binding</keyword>
<sequence>MVSDTPKPGADSSAPQDTTPPLPDKGRKHSDFAYQAVYRYLVSLISEVETDARVKLPSLRQLAERLNVSISTIQYAYSLLEKEGRVYSLAKSGYYALPVSGASFVSGSADVLERLYVHSRRPGTLVLSSDEPALLLSLDNPLLLLERELVRQYPRQQAPQFQPFGELELRTALAVRYTTSAQRYWHADDVYIGTDLRSVLETLMAALSLKQATVLVESPCDWVILRLLQAGGVNIVELPLLDDGGFDLMALEHLLQNQPVKLLLMSSGLSVPRGSQMPLAQREHLARLLERFGIWLLENDSHGEFSFEPGGPRMRDLVDPDRLLVFASFERIMGAEAPFGYLLSRHLGAELQRHFLLRSFRMSPTRQKAIARLYSSGRIDQHLATLRRLLQERMAHMHGLLRERLSESLVFVPPQGGATVWAQATRPVDMRKVFERLLEQKIVIAPGELFSLYGLHQQHLRLCSTANGHRHLDQALGVLADALRLEQLD</sequence>
<organism evidence="8 9">
    <name type="scientific">Pseudomonas gingeri</name>
    <dbReference type="NCBI Taxonomy" id="117681"/>
    <lineage>
        <taxon>Bacteria</taxon>
        <taxon>Pseudomonadati</taxon>
        <taxon>Pseudomonadota</taxon>
        <taxon>Gammaproteobacteria</taxon>
        <taxon>Pseudomonadales</taxon>
        <taxon>Pseudomonadaceae</taxon>
        <taxon>Pseudomonas</taxon>
    </lineage>
</organism>
<dbReference type="Pfam" id="PF00392">
    <property type="entry name" value="GntR"/>
    <property type="match status" value="1"/>
</dbReference>
<evidence type="ECO:0000256" key="6">
    <source>
        <dbReference type="SAM" id="MobiDB-lite"/>
    </source>
</evidence>
<name>A0A7Y8C4Q9_9PSED</name>
<dbReference type="CDD" id="cd00609">
    <property type="entry name" value="AAT_like"/>
    <property type="match status" value="1"/>
</dbReference>
<evidence type="ECO:0000256" key="1">
    <source>
        <dbReference type="ARBA" id="ARBA00005384"/>
    </source>
</evidence>
<dbReference type="InterPro" id="IPR000524">
    <property type="entry name" value="Tscrpt_reg_HTH_GntR"/>
</dbReference>
<dbReference type="Gene3D" id="3.40.640.10">
    <property type="entry name" value="Type I PLP-dependent aspartate aminotransferase-like (Major domain)"/>
    <property type="match status" value="1"/>
</dbReference>
<dbReference type="InterPro" id="IPR036388">
    <property type="entry name" value="WH-like_DNA-bd_sf"/>
</dbReference>
<keyword evidence="2" id="KW-0663">Pyridoxal phosphate</keyword>
<evidence type="ECO:0000256" key="2">
    <source>
        <dbReference type="ARBA" id="ARBA00022898"/>
    </source>
</evidence>
<dbReference type="SMART" id="SM00345">
    <property type="entry name" value="HTH_GNTR"/>
    <property type="match status" value="1"/>
</dbReference>
<evidence type="ECO:0000313" key="9">
    <source>
        <dbReference type="Proteomes" id="UP000539985"/>
    </source>
</evidence>
<evidence type="ECO:0000313" key="8">
    <source>
        <dbReference type="EMBL" id="NWB98611.1"/>
    </source>
</evidence>
<accession>A0A7Y8C4Q9</accession>
<dbReference type="SUPFAM" id="SSF46785">
    <property type="entry name" value="Winged helix' DNA-binding domain"/>
    <property type="match status" value="1"/>
</dbReference>
<evidence type="ECO:0000259" key="7">
    <source>
        <dbReference type="PROSITE" id="PS50949"/>
    </source>
</evidence>
<dbReference type="Proteomes" id="UP000539985">
    <property type="component" value="Unassembled WGS sequence"/>
</dbReference>
<dbReference type="PANTHER" id="PTHR46577:SF2">
    <property type="entry name" value="TRANSCRIPTIONAL REGULATORY PROTEIN"/>
    <property type="match status" value="1"/>
</dbReference>
<feature type="domain" description="HTH gntR-type" evidence="7">
    <location>
        <begin position="31"/>
        <end position="99"/>
    </location>
</feature>
<dbReference type="GO" id="GO:0008483">
    <property type="term" value="F:transaminase activity"/>
    <property type="evidence" value="ECO:0007669"/>
    <property type="project" value="UniProtKB-KW"/>
</dbReference>
<dbReference type="CDD" id="cd07377">
    <property type="entry name" value="WHTH_GntR"/>
    <property type="match status" value="1"/>
</dbReference>
<gene>
    <name evidence="8" type="ORF">HX882_22195</name>
</gene>
<protein>
    <submittedName>
        <fullName evidence="8">PLP-dependent aminotransferase family protein</fullName>
    </submittedName>
</protein>
<keyword evidence="5" id="KW-0804">Transcription</keyword>
<dbReference type="GO" id="GO:0003677">
    <property type="term" value="F:DNA binding"/>
    <property type="evidence" value="ECO:0007669"/>
    <property type="project" value="UniProtKB-KW"/>
</dbReference>
<dbReference type="InterPro" id="IPR015424">
    <property type="entry name" value="PyrdxlP-dep_Trfase"/>
</dbReference>
<dbReference type="InterPro" id="IPR015422">
    <property type="entry name" value="PyrdxlP-dep_Trfase_small"/>
</dbReference>
<evidence type="ECO:0000256" key="4">
    <source>
        <dbReference type="ARBA" id="ARBA00023125"/>
    </source>
</evidence>
<reference evidence="8 9" key="1">
    <citation type="submission" date="2020-04" db="EMBL/GenBank/DDBJ databases">
        <title>Molecular characterization of pseudomonads from Agaricus bisporus reveal novel blotch 2 pathogens in Western Europe.</title>
        <authorList>
            <person name="Taparia T."/>
            <person name="Krijger M."/>
            <person name="Haynes E."/>
            <person name="Elpinstone J.G."/>
            <person name="Noble R."/>
            <person name="Van Der Wolf J."/>
        </authorList>
    </citation>
    <scope>NUCLEOTIDE SEQUENCE [LARGE SCALE GENOMIC DNA]</scope>
    <source>
        <strain evidence="8 9">H7001</strain>
    </source>
</reference>
<dbReference type="Gene3D" id="3.90.1150.10">
    <property type="entry name" value="Aspartate Aminotransferase, domain 1"/>
    <property type="match status" value="1"/>
</dbReference>
<dbReference type="SUPFAM" id="SSF53383">
    <property type="entry name" value="PLP-dependent transferases"/>
    <property type="match status" value="1"/>
</dbReference>
<comment type="caution">
    <text evidence="8">The sequence shown here is derived from an EMBL/GenBank/DDBJ whole genome shotgun (WGS) entry which is preliminary data.</text>
</comment>
<dbReference type="AlphaFoldDB" id="A0A7Y8C4Q9"/>
<dbReference type="GO" id="GO:0030170">
    <property type="term" value="F:pyridoxal phosphate binding"/>
    <property type="evidence" value="ECO:0007669"/>
    <property type="project" value="InterPro"/>
</dbReference>
<dbReference type="EMBL" id="JACAQB010000016">
    <property type="protein sequence ID" value="NWB98611.1"/>
    <property type="molecule type" value="Genomic_DNA"/>
</dbReference>
<dbReference type="PANTHER" id="PTHR46577">
    <property type="entry name" value="HTH-TYPE TRANSCRIPTIONAL REGULATORY PROTEIN GABR"/>
    <property type="match status" value="1"/>
</dbReference>
<dbReference type="Pfam" id="PF00155">
    <property type="entry name" value="Aminotran_1_2"/>
    <property type="match status" value="1"/>
</dbReference>
<dbReference type="Gene3D" id="1.10.10.10">
    <property type="entry name" value="Winged helix-like DNA-binding domain superfamily/Winged helix DNA-binding domain"/>
    <property type="match status" value="1"/>
</dbReference>
<comment type="similarity">
    <text evidence="1">In the C-terminal section; belongs to the class-I pyridoxal-phosphate-dependent aminotransferase family.</text>
</comment>
<feature type="region of interest" description="Disordered" evidence="6">
    <location>
        <begin position="1"/>
        <end position="28"/>
    </location>
</feature>